<protein>
    <submittedName>
        <fullName evidence="2">AbiEii toxin of type IV toxin-antitoxin system</fullName>
    </submittedName>
</protein>
<dbReference type="EMBL" id="VNHK01000011">
    <property type="protein sequence ID" value="TYO88983.1"/>
    <property type="molecule type" value="Genomic_DNA"/>
</dbReference>
<dbReference type="Proteomes" id="UP000324513">
    <property type="component" value="Unassembled WGS sequence"/>
</dbReference>
<organism evidence="2 3">
    <name type="scientific">Elizabethkingia miricola</name>
    <name type="common">Chryseobacterium miricola</name>
    <dbReference type="NCBI Taxonomy" id="172045"/>
    <lineage>
        <taxon>Bacteria</taxon>
        <taxon>Pseudomonadati</taxon>
        <taxon>Bacteroidota</taxon>
        <taxon>Flavobacteriia</taxon>
        <taxon>Flavobacteriales</taxon>
        <taxon>Weeksellaceae</taxon>
        <taxon>Elizabethkingia</taxon>
    </lineage>
</organism>
<feature type="domain" description="AAA+ ATPase" evidence="1">
    <location>
        <begin position="212"/>
        <end position="505"/>
    </location>
</feature>
<gene>
    <name evidence="2" type="ORF">LX74_03071</name>
</gene>
<sequence>MLNVNTVQNEVYNLLIKHWQKDPSFRFTFRKSNRGSSLDKGYWFYGNELYLAVSFWTGMDWKNKTPNIIFIINLESGNSSLEINTSDSDEKRRFITQYFVNKLGLRSSGIRYQKNYQGNYLDSLENFIKTDKVIIDNIVTENAKSFFPIIKNGIFFIEAADFEGQKEKIDRYREDILIENSIETQKPIKISEIEIVNYGPIKNLQINEIPFSSQWIFFTGENGTGKTSILRAIATAICNQKIQVSGFEDENAEISLKLFLSSSDTITYLYPYNQTLENDTFPLTNGFAAYGQSRLKTTHGLDSKNLEFISTELTSSLFNDETHLIDLQYQFDIWRSQQRIRFDKRENYITEILTDILPNLYDIKFDDQIDGVSVTTYIEKDHENAEFAKVTFNKLASGLKSMIAMIGDILIRLYNQQPDVNDPSEFTGIVLIDEIDIHLHPKLQKQIVQQLSKTFPKVQFIASTHSPISFLGAPKNSQIFRVERNSAEGVKIRRLDELLELGDLLPNTILTSPIFGLDDIIPESHDQKKLVRTETNYSEIEFNDIVQKRISSFLTDEKEQQLIDLFKSRRQ</sequence>
<dbReference type="SMART" id="SM00382">
    <property type="entry name" value="AAA"/>
    <property type="match status" value="1"/>
</dbReference>
<keyword evidence="3" id="KW-1185">Reference proteome</keyword>
<reference evidence="2 3" key="1">
    <citation type="submission" date="2019-07" db="EMBL/GenBank/DDBJ databases">
        <title>Genomic Encyclopedia of Archaeal and Bacterial Type Strains, Phase II (KMG-II): from individual species to whole genera.</title>
        <authorList>
            <person name="Goeker M."/>
        </authorList>
    </citation>
    <scope>NUCLEOTIDE SEQUENCE [LARGE SCALE GENOMIC DNA]</scope>
    <source>
        <strain evidence="2 3">DSM 14571</strain>
    </source>
</reference>
<dbReference type="Gene3D" id="3.40.50.300">
    <property type="entry name" value="P-loop containing nucleotide triphosphate hydrolases"/>
    <property type="match status" value="1"/>
</dbReference>
<comment type="caution">
    <text evidence="2">The sequence shown here is derived from an EMBL/GenBank/DDBJ whole genome shotgun (WGS) entry which is preliminary data.</text>
</comment>
<name>A0ABY3ND06_ELIMR</name>
<dbReference type="InterPro" id="IPR051396">
    <property type="entry name" value="Bact_Antivir_Def_Nuclease"/>
</dbReference>
<evidence type="ECO:0000313" key="2">
    <source>
        <dbReference type="EMBL" id="TYO88983.1"/>
    </source>
</evidence>
<dbReference type="PANTHER" id="PTHR43581">
    <property type="entry name" value="ATP/GTP PHOSPHATASE"/>
    <property type="match status" value="1"/>
</dbReference>
<dbReference type="PANTHER" id="PTHR43581:SF2">
    <property type="entry name" value="EXCINUCLEASE ATPASE SUBUNIT"/>
    <property type="match status" value="1"/>
</dbReference>
<dbReference type="InterPro" id="IPR003593">
    <property type="entry name" value="AAA+_ATPase"/>
</dbReference>
<dbReference type="RefSeq" id="WP_065082135.1">
    <property type="nucleotide sequence ID" value="NZ_FLSS01000038.1"/>
</dbReference>
<dbReference type="InterPro" id="IPR027417">
    <property type="entry name" value="P-loop_NTPase"/>
</dbReference>
<dbReference type="SUPFAM" id="SSF52540">
    <property type="entry name" value="P-loop containing nucleoside triphosphate hydrolases"/>
    <property type="match status" value="1"/>
</dbReference>
<dbReference type="InterPro" id="IPR003959">
    <property type="entry name" value="ATPase_AAA_core"/>
</dbReference>
<proteinExistence type="predicted"/>
<evidence type="ECO:0000259" key="1">
    <source>
        <dbReference type="SMART" id="SM00382"/>
    </source>
</evidence>
<accession>A0ABY3ND06</accession>
<dbReference type="Pfam" id="PF13304">
    <property type="entry name" value="AAA_21"/>
    <property type="match status" value="1"/>
</dbReference>
<evidence type="ECO:0000313" key="3">
    <source>
        <dbReference type="Proteomes" id="UP000324513"/>
    </source>
</evidence>